<feature type="region of interest" description="Disordered" evidence="1">
    <location>
        <begin position="651"/>
        <end position="686"/>
    </location>
</feature>
<feature type="compositionally biased region" description="Polar residues" evidence="1">
    <location>
        <begin position="674"/>
        <end position="686"/>
    </location>
</feature>
<accession>A0AAD1Y2U7</accession>
<organism evidence="2 3">
    <name type="scientific">Euplotes crassus</name>
    <dbReference type="NCBI Taxonomy" id="5936"/>
    <lineage>
        <taxon>Eukaryota</taxon>
        <taxon>Sar</taxon>
        <taxon>Alveolata</taxon>
        <taxon>Ciliophora</taxon>
        <taxon>Intramacronucleata</taxon>
        <taxon>Spirotrichea</taxon>
        <taxon>Hypotrichia</taxon>
        <taxon>Euplotida</taxon>
        <taxon>Euplotidae</taxon>
        <taxon>Moneuplotes</taxon>
    </lineage>
</organism>
<evidence type="ECO:0000313" key="3">
    <source>
        <dbReference type="Proteomes" id="UP001295684"/>
    </source>
</evidence>
<reference evidence="2" key="1">
    <citation type="submission" date="2023-07" db="EMBL/GenBank/DDBJ databases">
        <authorList>
            <consortium name="AG Swart"/>
            <person name="Singh M."/>
            <person name="Singh A."/>
            <person name="Seah K."/>
            <person name="Emmerich C."/>
        </authorList>
    </citation>
    <scope>NUCLEOTIDE SEQUENCE</scope>
    <source>
        <strain evidence="2">DP1</strain>
    </source>
</reference>
<protein>
    <submittedName>
        <fullName evidence="2">Uncharacterized protein</fullName>
    </submittedName>
</protein>
<comment type="caution">
    <text evidence="2">The sequence shown here is derived from an EMBL/GenBank/DDBJ whole genome shotgun (WGS) entry which is preliminary data.</text>
</comment>
<dbReference type="Proteomes" id="UP001295684">
    <property type="component" value="Unassembled WGS sequence"/>
</dbReference>
<feature type="region of interest" description="Disordered" evidence="1">
    <location>
        <begin position="80"/>
        <end position="111"/>
    </location>
</feature>
<dbReference type="AlphaFoldDB" id="A0AAD1Y2U7"/>
<keyword evidence="3" id="KW-1185">Reference proteome</keyword>
<gene>
    <name evidence="2" type="ORF">ECRASSUSDP1_LOCUS25898</name>
</gene>
<dbReference type="EMBL" id="CAMPGE010026702">
    <property type="protein sequence ID" value="CAI2384373.1"/>
    <property type="molecule type" value="Genomic_DNA"/>
</dbReference>
<feature type="compositionally biased region" description="Basic and acidic residues" evidence="1">
    <location>
        <begin position="520"/>
        <end position="530"/>
    </location>
</feature>
<sequence>MATTIDKQQIGSFNTTRPLTGGSYNKGIFSEIQAKIDRYSLLQTDLGLKIVTNSLEETIARVTHELIQYCCERKNTLEEESSKVSNSKDRSRRCLTKARGHTSRLSRSSNLTNSDDFKSMDSRLGVSLKMSSYHRKELLEEFLDVRDSLKILFNAIIDEVWKHCHKLKDEVHTKSVDRQTQEGIGKRKVKKFGGKNKIIANKRAVKSKPQTTRIRNNSNKSNCKNGRKHDIVDKFKRIRSRNQGYSRNIINKTQRNFETQHVTIDLKEMDKSTLQSTLFKENEQKQSSTHLYNTPPSTLQNKKFQEVSGMSSSTKVSQRKFLEGQDTYKRADLKIDVEPNHMKDSPVKQYIYNSLRSKEGVNPEIFQRKNNGLNTLASEPFLRNFSKESDMCDPMSCNISEENYPEQRISFEEKINYCHKLANEGDESDNENFDIRQQLFKAFGYNQADEEFYISRRRGAVGDDHRDHNYNNRILHIRQAWDPNKQITPTSSIRSSELSKMIKMEDSEVSSDKNMLDSFKKPKKKEEVKSIRPKRNLNKKSSSPKVMQKVIYSLRGNLRDKELYHSNSMKKLQKKESFDIISKAREACDQYLKHLDSKSSERESIEKLLNSNDIEESKQLRTTPIRGNLIPYLGQANTIPNRKVRYQDYLMNNEPSSSSGRKSYLDLDHISGSLEDQQVRQGEQEP</sequence>
<name>A0AAD1Y2U7_EUPCR</name>
<evidence type="ECO:0000313" key="2">
    <source>
        <dbReference type="EMBL" id="CAI2384373.1"/>
    </source>
</evidence>
<feature type="compositionally biased region" description="Basic and acidic residues" evidence="1">
    <location>
        <begin position="80"/>
        <end position="89"/>
    </location>
</feature>
<feature type="region of interest" description="Disordered" evidence="1">
    <location>
        <begin position="520"/>
        <end position="545"/>
    </location>
</feature>
<evidence type="ECO:0000256" key="1">
    <source>
        <dbReference type="SAM" id="MobiDB-lite"/>
    </source>
</evidence>
<feature type="compositionally biased region" description="Basic residues" evidence="1">
    <location>
        <begin position="90"/>
        <end position="104"/>
    </location>
</feature>
<proteinExistence type="predicted"/>